<dbReference type="InterPro" id="IPR056551">
    <property type="entry name" value="Beta-prop_NOL10_N"/>
</dbReference>
<dbReference type="KEGG" id="dfa:DFA_08094"/>
<dbReference type="Pfam" id="PF23098">
    <property type="entry name" value="Beta-prop_NOL10_N"/>
    <property type="match status" value="1"/>
</dbReference>
<proteinExistence type="predicted"/>
<reference evidence="3" key="1">
    <citation type="journal article" date="2011" name="Genome Res.">
        <title>Phylogeny-wide analysis of social amoeba genomes highlights ancient origins for complex intercellular communication.</title>
        <authorList>
            <person name="Heidel A.J."/>
            <person name="Lawal H.M."/>
            <person name="Felder M."/>
            <person name="Schilde C."/>
            <person name="Helps N.R."/>
            <person name="Tunggal B."/>
            <person name="Rivero F."/>
            <person name="John U."/>
            <person name="Schleicher M."/>
            <person name="Eichinger L."/>
            <person name="Platzer M."/>
            <person name="Noegel A.A."/>
            <person name="Schaap P."/>
            <person name="Gloeckner G."/>
        </authorList>
    </citation>
    <scope>NUCLEOTIDE SEQUENCE [LARGE SCALE GENOMIC DNA]</scope>
    <source>
        <strain evidence="3">SH3</strain>
    </source>
</reference>
<dbReference type="PANTHER" id="PTHR14927:SF0">
    <property type="entry name" value="NUCLEOLAR PROTEIN 10"/>
    <property type="match status" value="1"/>
</dbReference>
<dbReference type="GO" id="GO:0032040">
    <property type="term" value="C:small-subunit processome"/>
    <property type="evidence" value="ECO:0007669"/>
    <property type="project" value="TreeGrafter"/>
</dbReference>
<gene>
    <name evidence="2" type="ORF">DFA_08094</name>
</gene>
<dbReference type="InterPro" id="IPR040382">
    <property type="entry name" value="NOL10/Enp2"/>
</dbReference>
<dbReference type="Proteomes" id="UP000007797">
    <property type="component" value="Unassembled WGS sequence"/>
</dbReference>
<dbReference type="AlphaFoldDB" id="F4Q506"/>
<name>F4Q506_CACFS</name>
<organism evidence="2 3">
    <name type="scientific">Cavenderia fasciculata</name>
    <name type="common">Slime mold</name>
    <name type="synonym">Dictyostelium fasciculatum</name>
    <dbReference type="NCBI Taxonomy" id="261658"/>
    <lineage>
        <taxon>Eukaryota</taxon>
        <taxon>Amoebozoa</taxon>
        <taxon>Evosea</taxon>
        <taxon>Eumycetozoa</taxon>
        <taxon>Dictyostelia</taxon>
        <taxon>Acytosteliales</taxon>
        <taxon>Cavenderiaceae</taxon>
        <taxon>Cavenderia</taxon>
    </lineage>
</organism>
<dbReference type="PANTHER" id="PTHR14927">
    <property type="entry name" value="NUCLEOLAR PROTEIN 10"/>
    <property type="match status" value="1"/>
</dbReference>
<dbReference type="STRING" id="1054147.F4Q506"/>
<evidence type="ECO:0000259" key="1">
    <source>
        <dbReference type="Pfam" id="PF23098"/>
    </source>
</evidence>
<dbReference type="GO" id="GO:0000462">
    <property type="term" value="P:maturation of SSU-rRNA from tricistronic rRNA transcript (SSU-rRNA, 5.8S rRNA, LSU-rRNA)"/>
    <property type="evidence" value="ECO:0007669"/>
    <property type="project" value="TreeGrafter"/>
</dbReference>
<feature type="domain" description="Nucleolar protein 10-like N-terminal" evidence="1">
    <location>
        <begin position="5"/>
        <end position="121"/>
    </location>
</feature>
<dbReference type="EMBL" id="GL883021">
    <property type="protein sequence ID" value="EGG17112.1"/>
    <property type="molecule type" value="Genomic_DNA"/>
</dbReference>
<dbReference type="GO" id="GO:0030686">
    <property type="term" value="C:90S preribosome"/>
    <property type="evidence" value="ECO:0007669"/>
    <property type="project" value="TreeGrafter"/>
</dbReference>
<dbReference type="RefSeq" id="XP_004355596.1">
    <property type="nucleotide sequence ID" value="XM_004355543.1"/>
</dbReference>
<protein>
    <submittedName>
        <fullName evidence="2">NUC153 domain-containing protein</fullName>
    </submittedName>
</protein>
<sequence>MNLLTTNGVKIYNVSAGKSLPEWLSEKKRDELRKNKEFRSRVELIQDFSFESSSQRVKLTPDGQYLIAAGIYKPQIKIFELSQLSNKVTRHIDSHVVQIEILSQDYSKPVFLRADRYVEFHAKNGCYFTIEFGRGTFHATVPNRPDRH</sequence>
<dbReference type="OrthoDB" id="273340at2759"/>
<keyword evidence="3" id="KW-1185">Reference proteome</keyword>
<evidence type="ECO:0000313" key="3">
    <source>
        <dbReference type="Proteomes" id="UP000007797"/>
    </source>
</evidence>
<dbReference type="OMA" id="VEFHASY"/>
<evidence type="ECO:0000313" key="2">
    <source>
        <dbReference type="EMBL" id="EGG17112.1"/>
    </source>
</evidence>
<dbReference type="GeneID" id="14869696"/>
<accession>F4Q506</accession>